<dbReference type="Pfam" id="PF00239">
    <property type="entry name" value="Resolvase"/>
    <property type="match status" value="1"/>
</dbReference>
<dbReference type="GO" id="GO:0000150">
    <property type="term" value="F:DNA strand exchange activity"/>
    <property type="evidence" value="ECO:0007669"/>
    <property type="project" value="InterPro"/>
</dbReference>
<gene>
    <name evidence="3" type="ORF">KL86CLO1_12833</name>
</gene>
<dbReference type="PANTHER" id="PTHR30461:SF23">
    <property type="entry name" value="DNA RECOMBINASE-RELATED"/>
    <property type="match status" value="1"/>
</dbReference>
<accession>A0A212KEE6</accession>
<dbReference type="Pfam" id="PF14287">
    <property type="entry name" value="DUF4368"/>
    <property type="match status" value="1"/>
</dbReference>
<dbReference type="SMART" id="SM00857">
    <property type="entry name" value="Resolvase"/>
    <property type="match status" value="1"/>
</dbReference>
<dbReference type="Gene3D" id="3.90.1750.20">
    <property type="entry name" value="Putative Large Serine Recombinase, Chain B, Domain 2"/>
    <property type="match status" value="1"/>
</dbReference>
<organism evidence="3">
    <name type="scientific">uncultured Eubacteriales bacterium</name>
    <dbReference type="NCBI Taxonomy" id="172733"/>
    <lineage>
        <taxon>Bacteria</taxon>
        <taxon>Bacillati</taxon>
        <taxon>Bacillota</taxon>
        <taxon>Clostridia</taxon>
        <taxon>Eubacteriales</taxon>
        <taxon>environmental samples</taxon>
    </lineage>
</organism>
<dbReference type="InterPro" id="IPR006119">
    <property type="entry name" value="Resolv_N"/>
</dbReference>
<feature type="domain" description="Recombinase" evidence="2">
    <location>
        <begin position="164"/>
        <end position="309"/>
    </location>
</feature>
<protein>
    <submittedName>
        <fullName evidence="3">Recombinase</fullName>
    </submittedName>
</protein>
<sequence length="551" mass="64187">MTQTTEKYTILYARLSQDDGSQGESNSISNQRLILEKYAKDNGFENLKFLFDDGYSGTNFNRPAFKELMELVENDEVETIIVKDMSRFGREYLEVGRYTEIIFPNYDVRFIAIGDNIDSRYGVDDFAPFKNIINELYAKDCSRKIRAANRAKAETGARVGTRTPYGYMKDPADPKRKIVVDPESAEVVKYIFKLCVEGNGPSQIAKRLIEEKIFMPNYYWCSKGMPYTSTTDMSNPYRWEQTTIRHILENEVYLGHTINLKTTTKSFKNKKKIDVPKEEQLRFENTHPAIISQKVWDIVQDIRQNKRRRTNMDEQDMFSGMVYCKDCGAKMVLHRAKTMKETQYNFMCGTYKKKGKEVCTAHFIKEDQLAKIVFDDLRRVTHYARQQELMFAEVVAKKNSKETGKEITLLTKEIATLKHRDEELTKLFKRLYEDNVLGKIPNEVFRKLSDDYLAEQKEIQSTIPVKESRLEKLKDSVANVSSFIEEAKEITEINVLTATILHRFIDKIVVGERTEKYSRTALQEIQIHYRYIGLLDDVIEQSATREQQEVA</sequence>
<dbReference type="PANTHER" id="PTHR30461">
    <property type="entry name" value="DNA-INVERTASE FROM LAMBDOID PROPHAGE"/>
    <property type="match status" value="1"/>
</dbReference>
<dbReference type="PROSITE" id="PS51737">
    <property type="entry name" value="RECOMBINASE_DNA_BIND"/>
    <property type="match status" value="1"/>
</dbReference>
<dbReference type="PROSITE" id="PS51736">
    <property type="entry name" value="RECOMBINASES_3"/>
    <property type="match status" value="1"/>
</dbReference>
<dbReference type="InterPro" id="IPR025378">
    <property type="entry name" value="DUF4368"/>
</dbReference>
<dbReference type="AlphaFoldDB" id="A0A212KEE6"/>
<dbReference type="Gene3D" id="3.40.50.1390">
    <property type="entry name" value="Resolvase, N-terminal catalytic domain"/>
    <property type="match status" value="1"/>
</dbReference>
<dbReference type="InterPro" id="IPR036162">
    <property type="entry name" value="Resolvase-like_N_sf"/>
</dbReference>
<dbReference type="InterPro" id="IPR050639">
    <property type="entry name" value="SSR_resolvase"/>
</dbReference>
<evidence type="ECO:0000259" key="2">
    <source>
        <dbReference type="PROSITE" id="PS51737"/>
    </source>
</evidence>
<dbReference type="CDD" id="cd03770">
    <property type="entry name" value="SR_TndX_transposase"/>
    <property type="match status" value="1"/>
</dbReference>
<proteinExistence type="predicted"/>
<dbReference type="SUPFAM" id="SSF53041">
    <property type="entry name" value="Resolvase-like"/>
    <property type="match status" value="1"/>
</dbReference>
<name>A0A212KEE6_9FIRM</name>
<reference evidence="3" key="1">
    <citation type="submission" date="2016-04" db="EMBL/GenBank/DDBJ databases">
        <authorList>
            <person name="Evans L.H."/>
            <person name="Alamgir A."/>
            <person name="Owens N."/>
            <person name="Weber N.D."/>
            <person name="Virtaneva K."/>
            <person name="Barbian K."/>
            <person name="Babar A."/>
            <person name="Rosenke K."/>
        </authorList>
    </citation>
    <scope>NUCLEOTIDE SEQUENCE</scope>
    <source>
        <strain evidence="3">86</strain>
    </source>
</reference>
<feature type="domain" description="Resolvase/invertase-type recombinase catalytic" evidence="1">
    <location>
        <begin position="8"/>
        <end position="156"/>
    </location>
</feature>
<dbReference type="InterPro" id="IPR025827">
    <property type="entry name" value="Zn_ribbon_recom_dom"/>
</dbReference>
<dbReference type="InterPro" id="IPR011109">
    <property type="entry name" value="DNA_bind_recombinase_dom"/>
</dbReference>
<dbReference type="Pfam" id="PF07508">
    <property type="entry name" value="Recombinase"/>
    <property type="match status" value="1"/>
</dbReference>
<evidence type="ECO:0000259" key="1">
    <source>
        <dbReference type="PROSITE" id="PS51736"/>
    </source>
</evidence>
<evidence type="ECO:0000313" key="3">
    <source>
        <dbReference type="EMBL" id="SBW10083.1"/>
    </source>
</evidence>
<dbReference type="InterPro" id="IPR038109">
    <property type="entry name" value="DNA_bind_recomb_sf"/>
</dbReference>
<dbReference type="Pfam" id="PF13408">
    <property type="entry name" value="Zn_ribbon_recom"/>
    <property type="match status" value="1"/>
</dbReference>
<dbReference type="EMBL" id="FLUN01000001">
    <property type="protein sequence ID" value="SBW10083.1"/>
    <property type="molecule type" value="Genomic_DNA"/>
</dbReference>
<dbReference type="GO" id="GO:0003677">
    <property type="term" value="F:DNA binding"/>
    <property type="evidence" value="ECO:0007669"/>
    <property type="project" value="InterPro"/>
</dbReference>